<dbReference type="AlphaFoldDB" id="A0A429YPX4"/>
<dbReference type="Gene3D" id="3.30.70.2190">
    <property type="match status" value="1"/>
</dbReference>
<sequence>MSAFLEGLGAALGRQGLLTDDADVAPYLTDFRGRMTGRAQAVALPASAEEASAIMRLASEHEVPVFPLGGNTGLCFGAVPTAGGNGATGIVVGMRRMNRIRNLDQAGNVISVDAGVTLSAVHEAAADADRQFPLHLGSEGTAQIGGLISTNAGGTGVVRYGAMRSLVAGLEAVLADGRILREMEALKKNNTGYELRQLFIGAEGTLGLITGAALRLHPPIGARAHAWVSVSDPQAAVELLSRLQHRCGDAIEAFEMLNGAEVDCIRGHIPRVRSVFAETPAWSVMIELGDVDPNASLQAALEEVLAEAMEAGLVVDAVIAQSDGQAADIWRFRHAITEAHKIEGVGIVHDTAVRNSAVPAFIEAASEVTAQRFPDARVLVVSHLGDGNVHFTVMFSHAYWAALPDPEAKALEVEMAIHDVAARHGGTISAEHGIGRKLVTELERLGDPVRLAIMRDIKRTLDPKNLMNPGALLA</sequence>
<dbReference type="Gene3D" id="3.30.70.2740">
    <property type="match status" value="1"/>
</dbReference>
<dbReference type="InterPro" id="IPR016169">
    <property type="entry name" value="FAD-bd_PCMH_sub2"/>
</dbReference>
<dbReference type="SUPFAM" id="SSF56176">
    <property type="entry name" value="FAD-binding/transporter-associated domain-like"/>
    <property type="match status" value="1"/>
</dbReference>
<evidence type="ECO:0000256" key="2">
    <source>
        <dbReference type="ARBA" id="ARBA00022630"/>
    </source>
</evidence>
<dbReference type="PANTHER" id="PTHR43716">
    <property type="entry name" value="D-2-HYDROXYGLUTARATE DEHYDROGENASE, MITOCHONDRIAL"/>
    <property type="match status" value="1"/>
</dbReference>
<dbReference type="Gene3D" id="1.10.45.10">
    <property type="entry name" value="Vanillyl-alcohol Oxidase, Chain A, domain 4"/>
    <property type="match status" value="1"/>
</dbReference>
<keyword evidence="2" id="KW-0285">Flavoprotein</keyword>
<dbReference type="Proteomes" id="UP000278398">
    <property type="component" value="Unassembled WGS sequence"/>
</dbReference>
<dbReference type="RefSeq" id="WP_126702130.1">
    <property type="nucleotide sequence ID" value="NZ_RWKW01000102.1"/>
</dbReference>
<evidence type="ECO:0000313" key="6">
    <source>
        <dbReference type="Proteomes" id="UP000278398"/>
    </source>
</evidence>
<dbReference type="OrthoDB" id="9809290at2"/>
<organism evidence="5 6">
    <name type="scientific">Aquibium carbonis</name>
    <dbReference type="NCBI Taxonomy" id="2495581"/>
    <lineage>
        <taxon>Bacteria</taxon>
        <taxon>Pseudomonadati</taxon>
        <taxon>Pseudomonadota</taxon>
        <taxon>Alphaproteobacteria</taxon>
        <taxon>Hyphomicrobiales</taxon>
        <taxon>Phyllobacteriaceae</taxon>
        <taxon>Aquibium</taxon>
    </lineage>
</organism>
<dbReference type="InterPro" id="IPR051264">
    <property type="entry name" value="FAD-oxidored/transferase_4"/>
</dbReference>
<protein>
    <submittedName>
        <fullName evidence="5">FAD-binding oxidoreductase</fullName>
    </submittedName>
</protein>
<gene>
    <name evidence="5" type="ORF">EJC49_22250</name>
</gene>
<dbReference type="PROSITE" id="PS51387">
    <property type="entry name" value="FAD_PCMH"/>
    <property type="match status" value="1"/>
</dbReference>
<dbReference type="InterPro" id="IPR016167">
    <property type="entry name" value="FAD-bd_PCMH_sub1"/>
</dbReference>
<evidence type="ECO:0000256" key="3">
    <source>
        <dbReference type="ARBA" id="ARBA00022827"/>
    </source>
</evidence>
<dbReference type="PANTHER" id="PTHR43716:SF2">
    <property type="entry name" value="BLL6224 PROTEIN"/>
    <property type="match status" value="1"/>
</dbReference>
<dbReference type="Gene3D" id="3.30.465.10">
    <property type="match status" value="1"/>
</dbReference>
<proteinExistence type="inferred from homology"/>
<evidence type="ECO:0000313" key="5">
    <source>
        <dbReference type="EMBL" id="RST83488.1"/>
    </source>
</evidence>
<dbReference type="GO" id="GO:0022904">
    <property type="term" value="P:respiratory electron transport chain"/>
    <property type="evidence" value="ECO:0007669"/>
    <property type="project" value="TreeGrafter"/>
</dbReference>
<dbReference type="Pfam" id="PF02913">
    <property type="entry name" value="FAD-oxidase_C"/>
    <property type="match status" value="1"/>
</dbReference>
<dbReference type="GO" id="GO:0071949">
    <property type="term" value="F:FAD binding"/>
    <property type="evidence" value="ECO:0007669"/>
    <property type="project" value="InterPro"/>
</dbReference>
<comment type="caution">
    <text evidence="5">The sequence shown here is derived from an EMBL/GenBank/DDBJ whole genome shotgun (WGS) entry which is preliminary data.</text>
</comment>
<accession>A0A429YPX4</accession>
<evidence type="ECO:0000256" key="1">
    <source>
        <dbReference type="ARBA" id="ARBA00008000"/>
    </source>
</evidence>
<dbReference type="Gene3D" id="3.30.43.10">
    <property type="entry name" value="Uridine Diphospho-n-acetylenolpyruvylglucosamine Reductase, domain 2"/>
    <property type="match status" value="1"/>
</dbReference>
<name>A0A429YPX4_9HYPH</name>
<dbReference type="SUPFAM" id="SSF55103">
    <property type="entry name" value="FAD-linked oxidases, C-terminal domain"/>
    <property type="match status" value="1"/>
</dbReference>
<dbReference type="Pfam" id="PF01565">
    <property type="entry name" value="FAD_binding_4"/>
    <property type="match status" value="1"/>
</dbReference>
<dbReference type="EMBL" id="RWKW01000102">
    <property type="protein sequence ID" value="RST83488.1"/>
    <property type="molecule type" value="Genomic_DNA"/>
</dbReference>
<evidence type="ECO:0000259" key="4">
    <source>
        <dbReference type="PROSITE" id="PS51387"/>
    </source>
</evidence>
<dbReference type="InterPro" id="IPR006094">
    <property type="entry name" value="Oxid_FAD_bind_N"/>
</dbReference>
<dbReference type="InterPro" id="IPR036318">
    <property type="entry name" value="FAD-bd_PCMH-like_sf"/>
</dbReference>
<feature type="domain" description="FAD-binding PCMH-type" evidence="4">
    <location>
        <begin position="35"/>
        <end position="219"/>
    </location>
</feature>
<comment type="similarity">
    <text evidence="1">Belongs to the FAD-binding oxidoreductase/transferase type 4 family.</text>
</comment>
<keyword evidence="3" id="KW-0274">FAD</keyword>
<dbReference type="GO" id="GO:0003824">
    <property type="term" value="F:catalytic activity"/>
    <property type="evidence" value="ECO:0007669"/>
    <property type="project" value="InterPro"/>
</dbReference>
<dbReference type="InterPro" id="IPR016164">
    <property type="entry name" value="FAD-linked_Oxase-like_C"/>
</dbReference>
<keyword evidence="6" id="KW-1185">Reference proteome</keyword>
<reference evidence="5 6" key="1">
    <citation type="submission" date="2018-12" db="EMBL/GenBank/DDBJ databases">
        <title>Mesorhizobium carbonis sp. nov., isolated from coal mine water.</title>
        <authorList>
            <person name="Xin W."/>
            <person name="Xu Z."/>
            <person name="Xiang F."/>
            <person name="Zhang J."/>
            <person name="Xi L."/>
            <person name="Liu J."/>
        </authorList>
    </citation>
    <scope>NUCLEOTIDE SEQUENCE [LARGE SCALE GENOMIC DNA]</scope>
    <source>
        <strain evidence="5 6">B2.3</strain>
    </source>
</reference>
<dbReference type="InterPro" id="IPR016171">
    <property type="entry name" value="Vanillyl_alc_oxidase_C-sub2"/>
</dbReference>
<dbReference type="InterPro" id="IPR004113">
    <property type="entry name" value="FAD-bd_oxidored_4_C"/>
</dbReference>
<dbReference type="InterPro" id="IPR016166">
    <property type="entry name" value="FAD-bd_PCMH"/>
</dbReference>